<evidence type="ECO:0000313" key="3">
    <source>
        <dbReference type="EMBL" id="MDC0721550.1"/>
    </source>
</evidence>
<keyword evidence="3" id="KW-0722">Serine protease inhibitor</keyword>
<dbReference type="SMART" id="SM00280">
    <property type="entry name" value="KAZAL"/>
    <property type="match status" value="1"/>
</dbReference>
<gene>
    <name evidence="3" type="ORF">POL25_31875</name>
</gene>
<evidence type="ECO:0000259" key="2">
    <source>
        <dbReference type="PROSITE" id="PS51465"/>
    </source>
</evidence>
<protein>
    <submittedName>
        <fullName evidence="3">Kazal-type serine protease inhibitor</fullName>
    </submittedName>
</protein>
<proteinExistence type="predicted"/>
<reference evidence="3 4" key="1">
    <citation type="submission" date="2022-11" db="EMBL/GenBank/DDBJ databases">
        <title>Minimal conservation of predation-associated metabolite biosynthetic gene clusters underscores biosynthetic potential of Myxococcota including descriptions for ten novel species: Archangium lansinium sp. nov., Myxococcus landrumus sp. nov., Nannocystis bai.</title>
        <authorList>
            <person name="Ahearne A."/>
            <person name="Stevens C."/>
            <person name="Dowd S."/>
        </authorList>
    </citation>
    <scope>NUCLEOTIDE SEQUENCE [LARGE SCALE GENOMIC DNA]</scope>
    <source>
        <strain evidence="3 4">BB15-2</strain>
    </source>
</reference>
<keyword evidence="3" id="KW-0646">Protease inhibitor</keyword>
<sequence length="291" mass="30262">MLGFCLLAMELVGQVDADRARIQRHLETVETELRARDASHLPPALRAERARNLDRLHTYRVAGLFPKNPEFMGERVPFFIDEDGVACAVGHLVIESGFAAVASEIAERENNARLLGMTHPALTGWIAGSGLTAEECARIQPEYCGCGDEYAPVCGEDGVSYANACYAETCAGVKIAHEGVCKGEESTSDWPEPGTSSAGETTGGTTASETTGSETTGGTTSSETTGSETTGSDTTGSDTASEESGSSGSGSEGEPPAGERKGGCSLGQERAGAPALALLLLLGARRRRARS</sequence>
<dbReference type="EMBL" id="JAQNDL010000003">
    <property type="protein sequence ID" value="MDC0721550.1"/>
    <property type="molecule type" value="Genomic_DNA"/>
</dbReference>
<accession>A0ABT5E816</accession>
<feature type="region of interest" description="Disordered" evidence="1">
    <location>
        <begin position="183"/>
        <end position="268"/>
    </location>
</feature>
<dbReference type="SUPFAM" id="SSF100895">
    <property type="entry name" value="Kazal-type serine protease inhibitors"/>
    <property type="match status" value="1"/>
</dbReference>
<dbReference type="PROSITE" id="PS51465">
    <property type="entry name" value="KAZAL_2"/>
    <property type="match status" value="1"/>
</dbReference>
<dbReference type="RefSeq" id="WP_272090053.1">
    <property type="nucleotide sequence ID" value="NZ_JAQNDL010000003.1"/>
</dbReference>
<evidence type="ECO:0000313" key="4">
    <source>
        <dbReference type="Proteomes" id="UP001221686"/>
    </source>
</evidence>
<dbReference type="CDD" id="cd00104">
    <property type="entry name" value="KAZAL_FS"/>
    <property type="match status" value="1"/>
</dbReference>
<evidence type="ECO:0000256" key="1">
    <source>
        <dbReference type="SAM" id="MobiDB-lite"/>
    </source>
</evidence>
<organism evidence="3 4">
    <name type="scientific">Nannocystis bainbridge</name>
    <dbReference type="NCBI Taxonomy" id="2995303"/>
    <lineage>
        <taxon>Bacteria</taxon>
        <taxon>Pseudomonadati</taxon>
        <taxon>Myxococcota</taxon>
        <taxon>Polyangia</taxon>
        <taxon>Nannocystales</taxon>
        <taxon>Nannocystaceae</taxon>
        <taxon>Nannocystis</taxon>
    </lineage>
</organism>
<feature type="compositionally biased region" description="Low complexity" evidence="1">
    <location>
        <begin position="192"/>
        <end position="246"/>
    </location>
</feature>
<keyword evidence="4" id="KW-1185">Reference proteome</keyword>
<dbReference type="Proteomes" id="UP001221686">
    <property type="component" value="Unassembled WGS sequence"/>
</dbReference>
<dbReference type="GO" id="GO:0004867">
    <property type="term" value="F:serine-type endopeptidase inhibitor activity"/>
    <property type="evidence" value="ECO:0007669"/>
    <property type="project" value="UniProtKB-KW"/>
</dbReference>
<dbReference type="InterPro" id="IPR002350">
    <property type="entry name" value="Kazal_dom"/>
</dbReference>
<name>A0ABT5E816_9BACT</name>
<dbReference type="Pfam" id="PF07648">
    <property type="entry name" value="Kazal_2"/>
    <property type="match status" value="1"/>
</dbReference>
<dbReference type="Gene3D" id="3.30.60.30">
    <property type="match status" value="1"/>
</dbReference>
<dbReference type="InterPro" id="IPR036058">
    <property type="entry name" value="Kazal_dom_sf"/>
</dbReference>
<feature type="domain" description="Kazal-like" evidence="2">
    <location>
        <begin position="141"/>
        <end position="183"/>
    </location>
</feature>
<comment type="caution">
    <text evidence="3">The sequence shown here is derived from an EMBL/GenBank/DDBJ whole genome shotgun (WGS) entry which is preliminary data.</text>
</comment>